<accession>A0ABV7KVY4</accession>
<evidence type="ECO:0000313" key="3">
    <source>
        <dbReference type="Proteomes" id="UP001595528"/>
    </source>
</evidence>
<dbReference type="Proteomes" id="UP001595528">
    <property type="component" value="Unassembled WGS sequence"/>
</dbReference>
<gene>
    <name evidence="2" type="ORF">ACFOGJ_04455</name>
</gene>
<name>A0ABV7KVY4_9PROT</name>
<reference evidence="3" key="1">
    <citation type="journal article" date="2019" name="Int. J. Syst. Evol. Microbiol.">
        <title>The Global Catalogue of Microorganisms (GCM) 10K type strain sequencing project: providing services to taxonomists for standard genome sequencing and annotation.</title>
        <authorList>
            <consortium name="The Broad Institute Genomics Platform"/>
            <consortium name="The Broad Institute Genome Sequencing Center for Infectious Disease"/>
            <person name="Wu L."/>
            <person name="Ma J."/>
        </authorList>
    </citation>
    <scope>NUCLEOTIDE SEQUENCE [LARGE SCALE GENOMIC DNA]</scope>
    <source>
        <strain evidence="3">KCTC 42964</strain>
    </source>
</reference>
<keyword evidence="1" id="KW-0812">Transmembrane</keyword>
<comment type="caution">
    <text evidence="2">The sequence shown here is derived from an EMBL/GenBank/DDBJ whole genome shotgun (WGS) entry which is preliminary data.</text>
</comment>
<keyword evidence="1" id="KW-1133">Transmembrane helix</keyword>
<organism evidence="2 3">
    <name type="scientific">Marinibaculum pumilum</name>
    <dbReference type="NCBI Taxonomy" id="1766165"/>
    <lineage>
        <taxon>Bacteria</taxon>
        <taxon>Pseudomonadati</taxon>
        <taxon>Pseudomonadota</taxon>
        <taxon>Alphaproteobacteria</taxon>
        <taxon>Rhodospirillales</taxon>
        <taxon>Rhodospirillaceae</taxon>
        <taxon>Marinibaculum</taxon>
    </lineage>
</organism>
<dbReference type="EMBL" id="JBHRTR010000013">
    <property type="protein sequence ID" value="MFC3226467.1"/>
    <property type="molecule type" value="Genomic_DNA"/>
</dbReference>
<keyword evidence="3" id="KW-1185">Reference proteome</keyword>
<protein>
    <submittedName>
        <fullName evidence="2">Uncharacterized protein</fullName>
    </submittedName>
</protein>
<keyword evidence="1" id="KW-0472">Membrane</keyword>
<dbReference type="RefSeq" id="WP_379898469.1">
    <property type="nucleotide sequence ID" value="NZ_JBHRTR010000013.1"/>
</dbReference>
<feature type="transmembrane region" description="Helical" evidence="1">
    <location>
        <begin position="54"/>
        <end position="75"/>
    </location>
</feature>
<feature type="transmembrane region" description="Helical" evidence="1">
    <location>
        <begin position="12"/>
        <end position="34"/>
    </location>
</feature>
<proteinExistence type="predicted"/>
<evidence type="ECO:0000256" key="1">
    <source>
        <dbReference type="SAM" id="Phobius"/>
    </source>
</evidence>
<sequence length="111" mass="13065">MLLHLSYTIRRRWFRIGLNLVMIFVGLELIEYAYATQYYFSESRLMKDLPVLEAMYIAFIAGLFPNYATSIADMVMDVNIRSWRQILAVGTFLLITFLLNVLVIWVSIRFV</sequence>
<evidence type="ECO:0000313" key="2">
    <source>
        <dbReference type="EMBL" id="MFC3226467.1"/>
    </source>
</evidence>
<feature type="transmembrane region" description="Helical" evidence="1">
    <location>
        <begin position="87"/>
        <end position="108"/>
    </location>
</feature>